<name>A0AAV9HHQ0_9PEZI</name>
<evidence type="ECO:0000256" key="3">
    <source>
        <dbReference type="SAM" id="MobiDB-lite"/>
    </source>
</evidence>
<dbReference type="PANTHER" id="PTHR43248">
    <property type="entry name" value="2-SUCCINYL-6-HYDROXY-2,4-CYCLOHEXADIENE-1-CARBOXYLATE SYNTHASE"/>
    <property type="match status" value="1"/>
</dbReference>
<dbReference type="InterPro" id="IPR002410">
    <property type="entry name" value="Peptidase_S33"/>
</dbReference>
<dbReference type="SUPFAM" id="SSF53474">
    <property type="entry name" value="alpha/beta-Hydrolases"/>
    <property type="match status" value="1"/>
</dbReference>
<organism evidence="5 6">
    <name type="scientific">Cladorrhinum samala</name>
    <dbReference type="NCBI Taxonomy" id="585594"/>
    <lineage>
        <taxon>Eukaryota</taxon>
        <taxon>Fungi</taxon>
        <taxon>Dikarya</taxon>
        <taxon>Ascomycota</taxon>
        <taxon>Pezizomycotina</taxon>
        <taxon>Sordariomycetes</taxon>
        <taxon>Sordariomycetidae</taxon>
        <taxon>Sordariales</taxon>
        <taxon>Podosporaceae</taxon>
        <taxon>Cladorrhinum</taxon>
    </lineage>
</organism>
<feature type="domain" description="AB hydrolase-1" evidence="4">
    <location>
        <begin position="185"/>
        <end position="315"/>
    </location>
</feature>
<evidence type="ECO:0000313" key="5">
    <source>
        <dbReference type="EMBL" id="KAK4458556.1"/>
    </source>
</evidence>
<dbReference type="Gene3D" id="3.40.50.1820">
    <property type="entry name" value="alpha/beta hydrolase"/>
    <property type="match status" value="1"/>
</dbReference>
<dbReference type="Proteomes" id="UP001321749">
    <property type="component" value="Unassembled WGS sequence"/>
</dbReference>
<accession>A0AAV9HHQ0</accession>
<dbReference type="AlphaFoldDB" id="A0AAV9HHQ0"/>
<evidence type="ECO:0000313" key="6">
    <source>
        <dbReference type="Proteomes" id="UP001321749"/>
    </source>
</evidence>
<evidence type="ECO:0000256" key="2">
    <source>
        <dbReference type="ARBA" id="ARBA00022801"/>
    </source>
</evidence>
<dbReference type="Pfam" id="PF00561">
    <property type="entry name" value="Abhydrolase_1"/>
    <property type="match status" value="1"/>
</dbReference>
<feature type="region of interest" description="Disordered" evidence="3">
    <location>
        <begin position="1"/>
        <end position="31"/>
    </location>
</feature>
<evidence type="ECO:0000259" key="4">
    <source>
        <dbReference type="Pfam" id="PF00561"/>
    </source>
</evidence>
<feature type="compositionally biased region" description="Gly residues" evidence="3">
    <location>
        <begin position="1"/>
        <end position="16"/>
    </location>
</feature>
<reference evidence="5" key="2">
    <citation type="submission" date="2023-06" db="EMBL/GenBank/DDBJ databases">
        <authorList>
            <consortium name="Lawrence Berkeley National Laboratory"/>
            <person name="Mondo S.J."/>
            <person name="Hensen N."/>
            <person name="Bonometti L."/>
            <person name="Westerberg I."/>
            <person name="Brannstrom I.O."/>
            <person name="Guillou S."/>
            <person name="Cros-Aarteil S."/>
            <person name="Calhoun S."/>
            <person name="Haridas S."/>
            <person name="Kuo A."/>
            <person name="Pangilinan J."/>
            <person name="Riley R."/>
            <person name="Labutti K."/>
            <person name="Andreopoulos B."/>
            <person name="Lipzen A."/>
            <person name="Chen C."/>
            <person name="Yanf M."/>
            <person name="Daum C."/>
            <person name="Ng V."/>
            <person name="Clum A."/>
            <person name="Steindorff A."/>
            <person name="Ohm R."/>
            <person name="Martin F."/>
            <person name="Silar P."/>
            <person name="Natvig D."/>
            <person name="Lalanne C."/>
            <person name="Gautier V."/>
            <person name="Ament-Velasquez S.L."/>
            <person name="Kruys A."/>
            <person name="Hutchinson M.I."/>
            <person name="Powell A.J."/>
            <person name="Barry K."/>
            <person name="Miller A.N."/>
            <person name="Grigoriev I.V."/>
            <person name="Debuchy R."/>
            <person name="Gladieux P."/>
            <person name="Thoren M.H."/>
            <person name="Johannesson H."/>
        </authorList>
    </citation>
    <scope>NUCLEOTIDE SEQUENCE</scope>
    <source>
        <strain evidence="5">PSN324</strain>
    </source>
</reference>
<dbReference type="EMBL" id="MU865064">
    <property type="protein sequence ID" value="KAK4458556.1"/>
    <property type="molecule type" value="Genomic_DNA"/>
</dbReference>
<comment type="similarity">
    <text evidence="1">Belongs to the peptidase S33 family.</text>
</comment>
<reference evidence="5" key="1">
    <citation type="journal article" date="2023" name="Mol. Phylogenet. Evol.">
        <title>Genome-scale phylogeny and comparative genomics of the fungal order Sordariales.</title>
        <authorList>
            <person name="Hensen N."/>
            <person name="Bonometti L."/>
            <person name="Westerberg I."/>
            <person name="Brannstrom I.O."/>
            <person name="Guillou S."/>
            <person name="Cros-Aarteil S."/>
            <person name="Calhoun S."/>
            <person name="Haridas S."/>
            <person name="Kuo A."/>
            <person name="Mondo S."/>
            <person name="Pangilinan J."/>
            <person name="Riley R."/>
            <person name="LaButti K."/>
            <person name="Andreopoulos B."/>
            <person name="Lipzen A."/>
            <person name="Chen C."/>
            <person name="Yan M."/>
            <person name="Daum C."/>
            <person name="Ng V."/>
            <person name="Clum A."/>
            <person name="Steindorff A."/>
            <person name="Ohm R.A."/>
            <person name="Martin F."/>
            <person name="Silar P."/>
            <person name="Natvig D.O."/>
            <person name="Lalanne C."/>
            <person name="Gautier V."/>
            <person name="Ament-Velasquez S.L."/>
            <person name="Kruys A."/>
            <person name="Hutchinson M.I."/>
            <person name="Powell A.J."/>
            <person name="Barry K."/>
            <person name="Miller A.N."/>
            <person name="Grigoriev I.V."/>
            <person name="Debuchy R."/>
            <person name="Gladieux P."/>
            <person name="Hiltunen Thoren M."/>
            <person name="Johannesson H."/>
        </authorList>
    </citation>
    <scope>NUCLEOTIDE SEQUENCE</scope>
    <source>
        <strain evidence="5">PSN324</strain>
    </source>
</reference>
<gene>
    <name evidence="5" type="ORF">QBC42DRAFT_300159</name>
</gene>
<keyword evidence="2 5" id="KW-0378">Hydrolase</keyword>
<keyword evidence="6" id="KW-1185">Reference proteome</keyword>
<comment type="caution">
    <text evidence="5">The sequence shown here is derived from an EMBL/GenBank/DDBJ whole genome shotgun (WGS) entry which is preliminary data.</text>
</comment>
<protein>
    <submittedName>
        <fullName evidence="5">Alpha/Beta hydrolase protein</fullName>
    </submittedName>
</protein>
<dbReference type="InterPro" id="IPR051601">
    <property type="entry name" value="Serine_prot/Carboxylest_S33"/>
</dbReference>
<evidence type="ECO:0000256" key="1">
    <source>
        <dbReference type="ARBA" id="ARBA00010088"/>
    </source>
</evidence>
<sequence length="603" mass="67421">MDGLGELGGDKGGGGWWRTRMGKNAPTLSPLPLSRLDCQLLEELSAESHWNVHDSSDSDDSIELEKEASSRLGGLLSAYSESDSGESAYTTETISTAPEMAPELDNTRDSYEGPLRAHLKQQPLETDDDDYRAMSMDFEVPLDYGDPYGERITIHAELIYAPKDKDSKQWKRREWKEICLERKFLVYLCGGPGDANPRDRIPNFNELALKKGYSILYPDYRGTGRSTPVNETSLKARFENEENAEDKLADYLSLFRQDNIVRDLEAIRQCLEDTLSNDQDIKFTLHGQSFGGWIALTYLSFLGGQALEKVFLTAGLAPINKTPDSIYKALYERAVTANEKYYELFPQDAALVKEIYTALRGKNIEIPLNDEGPSGRVLSAQTFLTLGRKFIAGSSGMNAVHEFVVALSGHLKANPGGASIPDGLVKKFAELEGFKLHARPLYGVLHESIYCAKNDVTSNWAAARIGKGTGGFEWLDKNNAPEDMPERIYFSGEMVYPFMMRSIRSKLLQDAGEAFARRINWPRLYDPEQLRKNTVPVKAMVFPDDLAVDYEASIETAKLMNDCSVVEAEDGWEHGSLRSRTEDVFNRLYGSENDWKEPAALGG</sequence>
<dbReference type="GO" id="GO:0006508">
    <property type="term" value="P:proteolysis"/>
    <property type="evidence" value="ECO:0007669"/>
    <property type="project" value="InterPro"/>
</dbReference>
<dbReference type="InterPro" id="IPR029058">
    <property type="entry name" value="AB_hydrolase_fold"/>
</dbReference>
<dbReference type="PRINTS" id="PR00793">
    <property type="entry name" value="PROAMNOPTASE"/>
</dbReference>
<dbReference type="InterPro" id="IPR000073">
    <property type="entry name" value="AB_hydrolase_1"/>
</dbReference>
<proteinExistence type="inferred from homology"/>
<dbReference type="GO" id="GO:0008233">
    <property type="term" value="F:peptidase activity"/>
    <property type="evidence" value="ECO:0007669"/>
    <property type="project" value="InterPro"/>
</dbReference>
<dbReference type="PANTHER" id="PTHR43248:SF2">
    <property type="entry name" value="PROLYL AMINOPEPTIDASE"/>
    <property type="match status" value="1"/>
</dbReference>